<evidence type="ECO:0000313" key="5">
    <source>
        <dbReference type="EMBL" id="MDC7227209.1"/>
    </source>
</evidence>
<keyword evidence="3" id="KW-0949">S-adenosyl-L-methionine</keyword>
<dbReference type="GO" id="GO:0008757">
    <property type="term" value="F:S-adenosylmethionine-dependent methyltransferase activity"/>
    <property type="evidence" value="ECO:0007669"/>
    <property type="project" value="InterPro"/>
</dbReference>
<dbReference type="CDD" id="cd02440">
    <property type="entry name" value="AdoMet_MTases"/>
    <property type="match status" value="1"/>
</dbReference>
<evidence type="ECO:0000259" key="4">
    <source>
        <dbReference type="Pfam" id="PF05175"/>
    </source>
</evidence>
<proteinExistence type="predicted"/>
<accession>A0AAJ1MP47</accession>
<dbReference type="InterPro" id="IPR046977">
    <property type="entry name" value="RsmC/RlmG"/>
</dbReference>
<protein>
    <submittedName>
        <fullName evidence="5">Methyltransferase</fullName>
    </submittedName>
</protein>
<dbReference type="PANTHER" id="PTHR47816:SF4">
    <property type="entry name" value="RIBOSOMAL RNA SMALL SUBUNIT METHYLTRANSFERASE C"/>
    <property type="match status" value="1"/>
</dbReference>
<evidence type="ECO:0000256" key="2">
    <source>
        <dbReference type="ARBA" id="ARBA00022679"/>
    </source>
</evidence>
<dbReference type="AlphaFoldDB" id="A0AAJ1MP47"/>
<dbReference type="Pfam" id="PF05175">
    <property type="entry name" value="MTS"/>
    <property type="match status" value="1"/>
</dbReference>
<evidence type="ECO:0000256" key="3">
    <source>
        <dbReference type="ARBA" id="ARBA00022691"/>
    </source>
</evidence>
<gene>
    <name evidence="5" type="ORF">PQJ61_10650</name>
</gene>
<dbReference type="EMBL" id="JAQQAL010000023">
    <property type="protein sequence ID" value="MDC7227209.1"/>
    <property type="molecule type" value="Genomic_DNA"/>
</dbReference>
<dbReference type="Gene3D" id="3.40.50.150">
    <property type="entry name" value="Vaccinia Virus protein VP39"/>
    <property type="match status" value="1"/>
</dbReference>
<keyword evidence="1 5" id="KW-0489">Methyltransferase</keyword>
<dbReference type="PANTHER" id="PTHR47816">
    <property type="entry name" value="RIBOSOMAL RNA SMALL SUBUNIT METHYLTRANSFERASE C"/>
    <property type="match status" value="1"/>
</dbReference>
<dbReference type="SUPFAM" id="SSF53335">
    <property type="entry name" value="S-adenosyl-L-methionine-dependent methyltransferases"/>
    <property type="match status" value="1"/>
</dbReference>
<comment type="caution">
    <text evidence="5">The sequence shown here is derived from an EMBL/GenBank/DDBJ whole genome shotgun (WGS) entry which is preliminary data.</text>
</comment>
<dbReference type="Proteomes" id="UP001221217">
    <property type="component" value="Unassembled WGS sequence"/>
</dbReference>
<dbReference type="InterPro" id="IPR029063">
    <property type="entry name" value="SAM-dependent_MTases_sf"/>
</dbReference>
<dbReference type="InterPro" id="IPR007848">
    <property type="entry name" value="Small_mtfrase_dom"/>
</dbReference>
<evidence type="ECO:0000313" key="6">
    <source>
        <dbReference type="Proteomes" id="UP001221217"/>
    </source>
</evidence>
<reference evidence="5 6" key="1">
    <citation type="submission" date="2022-12" db="EMBL/GenBank/DDBJ databases">
        <title>Metagenome assembled genome from gulf of manar.</title>
        <authorList>
            <person name="Kohli P."/>
            <person name="Pk S."/>
            <person name="Venkata Ramana C."/>
            <person name="Sasikala C."/>
        </authorList>
    </citation>
    <scope>NUCLEOTIDE SEQUENCE [LARGE SCALE GENOMIC DNA]</scope>
    <source>
        <strain evidence="5">JB008</strain>
    </source>
</reference>
<name>A0AAJ1MP47_9SPIO</name>
<keyword evidence="2" id="KW-0808">Transferase</keyword>
<evidence type="ECO:0000256" key="1">
    <source>
        <dbReference type="ARBA" id="ARBA00022603"/>
    </source>
</evidence>
<organism evidence="5 6">
    <name type="scientific">Candidatus Thalassospirochaeta sargassi</name>
    <dbReference type="NCBI Taxonomy" id="3119039"/>
    <lineage>
        <taxon>Bacteria</taxon>
        <taxon>Pseudomonadati</taxon>
        <taxon>Spirochaetota</taxon>
        <taxon>Spirochaetia</taxon>
        <taxon>Spirochaetales</taxon>
        <taxon>Spirochaetaceae</taxon>
        <taxon>Candidatus Thalassospirochaeta</taxon>
    </lineage>
</organism>
<sequence length="369" mass="39872">MGERLSFYLSLGLFSSFGVDSGTRMLMKTLAQQNAVPEKGSVLDTGCGTGVIAVSLKKKFPKLDVTASDRNALALRFTSMNAELNGIDKNGFQTASGLLPGSLKRPVDCAPEKWDLIISNIPAKAGKPVIKDFLQNCGHHLADGGKVAVVIVQPLADFAENCLSESGAAITHKEADKQYSVYHFKPGKAAGVSTFASVYERTDDKITGFYGLPEFDSLSYRSQVTLEILNGYHCGGKTLLWNPGIGHIPAACSYADELITAGEDLLQLKASDFNAAAGYPHHHLPVFRDLSSVIKDELDYIVAVPDFITGAAVEEEVLSTSLNLLKSRGKLLASGKSSDIARIEKSRKGYILKHSVKYRGFRALLLEKQ</sequence>
<feature type="domain" description="Methyltransferase small" evidence="4">
    <location>
        <begin position="7"/>
        <end position="182"/>
    </location>
</feature>
<dbReference type="GO" id="GO:0032259">
    <property type="term" value="P:methylation"/>
    <property type="evidence" value="ECO:0007669"/>
    <property type="project" value="UniProtKB-KW"/>
</dbReference>